<protein>
    <recommendedName>
        <fullName evidence="4">DUF5610 domain-containing protein</fullName>
    </recommendedName>
</protein>
<evidence type="ECO:0000313" key="3">
    <source>
        <dbReference type="Proteomes" id="UP000464314"/>
    </source>
</evidence>
<evidence type="ECO:0000256" key="1">
    <source>
        <dbReference type="SAM" id="MobiDB-lite"/>
    </source>
</evidence>
<feature type="region of interest" description="Disordered" evidence="1">
    <location>
        <begin position="1"/>
        <end position="49"/>
    </location>
</feature>
<accession>A0A6P1TL81</accession>
<dbReference type="KEGG" id="anr:Ana3638_06085"/>
<gene>
    <name evidence="2" type="ORF">Ana3638_06085</name>
</gene>
<keyword evidence="3" id="KW-1185">Reference proteome</keyword>
<dbReference type="EMBL" id="CP048000">
    <property type="protein sequence ID" value="QHQ60395.1"/>
    <property type="molecule type" value="Genomic_DNA"/>
</dbReference>
<dbReference type="AlphaFoldDB" id="A0A6P1TL81"/>
<name>A0A6P1TL81_9FIRM</name>
<dbReference type="Proteomes" id="UP000464314">
    <property type="component" value="Chromosome"/>
</dbReference>
<sequence length="203" mass="22157">MGLNGITSAASVYGSTKTNQTKSKDTTGKAVTDSNQETPSAVYEKSADEGTKKVVYKQDTATISQLKADAEKRTRQLRNLVEKMLLKQGQTFDESTMYQLLREGKVPVDEETAAQAKADIAEDGYWGVNQTSDRLVSFAKALTGGDPDKIDEMIDAVKKGFEQATKTWGGELPDICKQTLDTTMKKLDEWKKSAAGQDSAAEK</sequence>
<evidence type="ECO:0000313" key="2">
    <source>
        <dbReference type="EMBL" id="QHQ60395.1"/>
    </source>
</evidence>
<organism evidence="2 3">
    <name type="scientific">Anaerocolumna sedimenticola</name>
    <dbReference type="NCBI Taxonomy" id="2696063"/>
    <lineage>
        <taxon>Bacteria</taxon>
        <taxon>Bacillati</taxon>
        <taxon>Bacillota</taxon>
        <taxon>Clostridia</taxon>
        <taxon>Lachnospirales</taxon>
        <taxon>Lachnospiraceae</taxon>
        <taxon>Anaerocolumna</taxon>
    </lineage>
</organism>
<feature type="compositionally biased region" description="Polar residues" evidence="1">
    <location>
        <begin position="1"/>
        <end position="21"/>
    </location>
</feature>
<reference evidence="2 3" key="1">
    <citation type="submission" date="2020-01" db="EMBL/GenBank/DDBJ databases">
        <title>Genome analysis of Anaerocolumna sp. CBA3638.</title>
        <authorList>
            <person name="Kim J."/>
            <person name="Roh S.W."/>
        </authorList>
    </citation>
    <scope>NUCLEOTIDE SEQUENCE [LARGE SCALE GENOMIC DNA]</scope>
    <source>
        <strain evidence="2 3">CBA3638</strain>
    </source>
</reference>
<dbReference type="RefSeq" id="WP_161837231.1">
    <property type="nucleotide sequence ID" value="NZ_CP048000.1"/>
</dbReference>
<evidence type="ECO:0008006" key="4">
    <source>
        <dbReference type="Google" id="ProtNLM"/>
    </source>
</evidence>
<proteinExistence type="predicted"/>